<feature type="compositionally biased region" description="Basic and acidic residues" evidence="1">
    <location>
        <begin position="53"/>
        <end position="71"/>
    </location>
</feature>
<dbReference type="AlphaFoldDB" id="A0A9W9K9E0"/>
<comment type="caution">
    <text evidence="2">The sequence shown here is derived from an EMBL/GenBank/DDBJ whole genome shotgun (WGS) entry which is preliminary data.</text>
</comment>
<name>A0A9W9K9E0_9EURO</name>
<dbReference type="EMBL" id="JAPQKH010000005">
    <property type="protein sequence ID" value="KAJ5097441.1"/>
    <property type="molecule type" value="Genomic_DNA"/>
</dbReference>
<gene>
    <name evidence="2" type="ORF">N7456_008162</name>
</gene>
<keyword evidence="3" id="KW-1185">Reference proteome</keyword>
<sequence length="132" mass="14410">MFTKYTLSNMKLGNILAHQRPSLLPRQQIARPAMYASGGVRHESITNKWKGASTDDHTIQRSKRGDTHDPTADAAAAGMKEREVNEGIADRSKSQGTTQRGGVAQGRKAKQEHPAAPEPIIGMNDERAQKGH</sequence>
<accession>A0A9W9K9E0</accession>
<evidence type="ECO:0000313" key="2">
    <source>
        <dbReference type="EMBL" id="KAJ5097441.1"/>
    </source>
</evidence>
<organism evidence="2 3">
    <name type="scientific">Penicillium angulare</name>
    <dbReference type="NCBI Taxonomy" id="116970"/>
    <lineage>
        <taxon>Eukaryota</taxon>
        <taxon>Fungi</taxon>
        <taxon>Dikarya</taxon>
        <taxon>Ascomycota</taxon>
        <taxon>Pezizomycotina</taxon>
        <taxon>Eurotiomycetes</taxon>
        <taxon>Eurotiomycetidae</taxon>
        <taxon>Eurotiales</taxon>
        <taxon>Aspergillaceae</taxon>
        <taxon>Penicillium</taxon>
    </lineage>
</organism>
<evidence type="ECO:0000256" key="1">
    <source>
        <dbReference type="SAM" id="MobiDB-lite"/>
    </source>
</evidence>
<reference evidence="2" key="2">
    <citation type="journal article" date="2023" name="IMA Fungus">
        <title>Comparative genomic study of the Penicillium genus elucidates a diverse pangenome and 15 lateral gene transfer events.</title>
        <authorList>
            <person name="Petersen C."/>
            <person name="Sorensen T."/>
            <person name="Nielsen M.R."/>
            <person name="Sondergaard T.E."/>
            <person name="Sorensen J.L."/>
            <person name="Fitzpatrick D.A."/>
            <person name="Frisvad J.C."/>
            <person name="Nielsen K.L."/>
        </authorList>
    </citation>
    <scope>NUCLEOTIDE SEQUENCE</scope>
    <source>
        <strain evidence="2">IBT 30069</strain>
    </source>
</reference>
<dbReference type="Proteomes" id="UP001149165">
    <property type="component" value="Unassembled WGS sequence"/>
</dbReference>
<reference evidence="2" key="1">
    <citation type="submission" date="2022-11" db="EMBL/GenBank/DDBJ databases">
        <authorList>
            <person name="Petersen C."/>
        </authorList>
    </citation>
    <scope>NUCLEOTIDE SEQUENCE</scope>
    <source>
        <strain evidence="2">IBT 30069</strain>
    </source>
</reference>
<evidence type="ECO:0000313" key="3">
    <source>
        <dbReference type="Proteomes" id="UP001149165"/>
    </source>
</evidence>
<dbReference type="OrthoDB" id="3945172at2759"/>
<feature type="region of interest" description="Disordered" evidence="1">
    <location>
        <begin position="46"/>
        <end position="132"/>
    </location>
</feature>
<proteinExistence type="predicted"/>
<protein>
    <submittedName>
        <fullName evidence="2">Uncharacterized protein</fullName>
    </submittedName>
</protein>
<feature type="compositionally biased region" description="Basic and acidic residues" evidence="1">
    <location>
        <begin position="79"/>
        <end position="93"/>
    </location>
</feature>